<evidence type="ECO:0000256" key="1">
    <source>
        <dbReference type="ARBA" id="ARBA00004651"/>
    </source>
</evidence>
<keyword evidence="3" id="KW-0050">Antiport</keyword>
<feature type="transmembrane region" description="Helical" evidence="10">
    <location>
        <begin position="130"/>
        <end position="148"/>
    </location>
</feature>
<accession>A0A259U095</accession>
<dbReference type="Pfam" id="PF01554">
    <property type="entry name" value="MatE"/>
    <property type="match status" value="2"/>
</dbReference>
<dbReference type="AlphaFoldDB" id="A0A259U095"/>
<feature type="transmembrane region" description="Helical" evidence="10">
    <location>
        <begin position="234"/>
        <end position="257"/>
    </location>
</feature>
<evidence type="ECO:0000313" key="12">
    <source>
        <dbReference type="Proteomes" id="UP000216446"/>
    </source>
</evidence>
<dbReference type="InParanoid" id="A0A259U095"/>
<evidence type="ECO:0000256" key="4">
    <source>
        <dbReference type="ARBA" id="ARBA00022475"/>
    </source>
</evidence>
<feature type="transmembrane region" description="Helical" evidence="10">
    <location>
        <begin position="92"/>
        <end position="110"/>
    </location>
</feature>
<dbReference type="NCBIfam" id="TIGR00797">
    <property type="entry name" value="matE"/>
    <property type="match status" value="1"/>
</dbReference>
<keyword evidence="5 10" id="KW-0812">Transmembrane</keyword>
<feature type="transmembrane region" description="Helical" evidence="10">
    <location>
        <begin position="392"/>
        <end position="414"/>
    </location>
</feature>
<feature type="transmembrane region" description="Helical" evidence="10">
    <location>
        <begin position="193"/>
        <end position="213"/>
    </location>
</feature>
<keyword evidence="7" id="KW-0406">Ion transport</keyword>
<reference evidence="11 12" key="1">
    <citation type="submission" date="2016-11" db="EMBL/GenBank/DDBJ databases">
        <title>Study of marine rhodopsin-containing bacteria.</title>
        <authorList>
            <person name="Yoshizawa S."/>
            <person name="Kumagai Y."/>
            <person name="Kogure K."/>
        </authorList>
    </citation>
    <scope>NUCLEOTIDE SEQUENCE [LARGE SCALE GENOMIC DNA]</scope>
    <source>
        <strain evidence="11 12">SG-29</strain>
    </source>
</reference>
<dbReference type="RefSeq" id="WP_094548392.1">
    <property type="nucleotide sequence ID" value="NZ_MQWB01000001.1"/>
</dbReference>
<dbReference type="FunCoup" id="A0A259U095">
    <property type="interactions" value="209"/>
</dbReference>
<dbReference type="GO" id="GO:0006811">
    <property type="term" value="P:monoatomic ion transport"/>
    <property type="evidence" value="ECO:0007669"/>
    <property type="project" value="UniProtKB-KW"/>
</dbReference>
<feature type="transmembrane region" description="Helical" evidence="10">
    <location>
        <begin position="47"/>
        <end position="71"/>
    </location>
</feature>
<dbReference type="GO" id="GO:0015297">
    <property type="term" value="F:antiporter activity"/>
    <property type="evidence" value="ECO:0007669"/>
    <property type="project" value="UniProtKB-KW"/>
</dbReference>
<dbReference type="PANTHER" id="PTHR43298">
    <property type="entry name" value="MULTIDRUG RESISTANCE PROTEIN NORM-RELATED"/>
    <property type="match status" value="1"/>
</dbReference>
<dbReference type="OrthoDB" id="9780160at2"/>
<keyword evidence="12" id="KW-1185">Reference proteome</keyword>
<evidence type="ECO:0000256" key="6">
    <source>
        <dbReference type="ARBA" id="ARBA00022989"/>
    </source>
</evidence>
<feature type="transmembrane region" description="Helical" evidence="10">
    <location>
        <begin position="420"/>
        <end position="438"/>
    </location>
</feature>
<dbReference type="CDD" id="cd13131">
    <property type="entry name" value="MATE_NorM_like"/>
    <property type="match status" value="1"/>
</dbReference>
<dbReference type="InterPro" id="IPR048279">
    <property type="entry name" value="MdtK-like"/>
</dbReference>
<name>A0A259U095_9BACT</name>
<dbReference type="InterPro" id="IPR002528">
    <property type="entry name" value="MATE_fam"/>
</dbReference>
<keyword evidence="8 10" id="KW-0472">Membrane</keyword>
<feature type="transmembrane region" description="Helical" evidence="10">
    <location>
        <begin position="160"/>
        <end position="181"/>
    </location>
</feature>
<dbReference type="GO" id="GO:0005886">
    <property type="term" value="C:plasma membrane"/>
    <property type="evidence" value="ECO:0007669"/>
    <property type="project" value="UniProtKB-SubCell"/>
</dbReference>
<dbReference type="InterPro" id="IPR050222">
    <property type="entry name" value="MATE_MdtK"/>
</dbReference>
<evidence type="ECO:0000256" key="8">
    <source>
        <dbReference type="ARBA" id="ARBA00023136"/>
    </source>
</evidence>
<feature type="transmembrane region" description="Helical" evidence="10">
    <location>
        <begin position="277"/>
        <end position="296"/>
    </location>
</feature>
<evidence type="ECO:0000313" key="11">
    <source>
        <dbReference type="EMBL" id="OZC03244.1"/>
    </source>
</evidence>
<evidence type="ECO:0000256" key="2">
    <source>
        <dbReference type="ARBA" id="ARBA00022448"/>
    </source>
</evidence>
<evidence type="ECO:0000256" key="7">
    <source>
        <dbReference type="ARBA" id="ARBA00023065"/>
    </source>
</evidence>
<feature type="transmembrane region" description="Helical" evidence="10">
    <location>
        <begin position="342"/>
        <end position="371"/>
    </location>
</feature>
<gene>
    <name evidence="11" type="ORF">BSZ36_09810</name>
</gene>
<keyword evidence="2" id="KW-0813">Transport</keyword>
<evidence type="ECO:0000256" key="10">
    <source>
        <dbReference type="SAM" id="Phobius"/>
    </source>
</evidence>
<keyword evidence="6 10" id="KW-1133">Transmembrane helix</keyword>
<dbReference type="Proteomes" id="UP000216446">
    <property type="component" value="Unassembled WGS sequence"/>
</dbReference>
<comment type="caution">
    <text evidence="11">The sequence shown here is derived from an EMBL/GenBank/DDBJ whole genome shotgun (WGS) entry which is preliminary data.</text>
</comment>
<dbReference type="GO" id="GO:0042910">
    <property type="term" value="F:xenobiotic transmembrane transporter activity"/>
    <property type="evidence" value="ECO:0007669"/>
    <property type="project" value="InterPro"/>
</dbReference>
<dbReference type="EMBL" id="MQWB01000001">
    <property type="protein sequence ID" value="OZC03244.1"/>
    <property type="molecule type" value="Genomic_DNA"/>
</dbReference>
<sequence length="445" mass="45286">MLSVPVRREVAATLRLAAPLVGAQLAQMSMSFVDVVMVGRLGTSALAAAVLGSTAFFTLSLICVGVILAVNPTVAQAVGAGDDDLAARATRQGLWLSVILGVPLFVALGWSEEGLLALGQDPDTAALAAAYLRAIRWGIVPNLMFSAFRGFYEGTGRARPVLLATIVGVAVNVVANNALMYGKWGLPALGLEGTGWSSALVFTAMAASLAIGIRVSPALRRFGVLTGLRSPDPVMLGTLVKLGAPIGVTFGLEAGLFSAATLLVGWLGETPLAAHQIALNAASFTFMVPLGIGMAATVRVGQLAGAGNDAGARRAGFVAIALGGAFMACAATFLWLRPDWVVFLYAGAAPEAELAALATALLGIAAVFQLVDGIQATAAGALRGLKDTTVPAIIGAVAYWGVGLGVGAGLAFGLDWGARGLWWGLTAGLAAAAVLLVGRFQRLVR</sequence>
<protein>
    <recommendedName>
        <fullName evidence="9">Multidrug-efflux transporter</fullName>
    </recommendedName>
</protein>
<organism evidence="11 12">
    <name type="scientific">Rubricoccus marinus</name>
    <dbReference type="NCBI Taxonomy" id="716817"/>
    <lineage>
        <taxon>Bacteria</taxon>
        <taxon>Pseudomonadati</taxon>
        <taxon>Rhodothermota</taxon>
        <taxon>Rhodothermia</taxon>
        <taxon>Rhodothermales</taxon>
        <taxon>Rubricoccaceae</taxon>
        <taxon>Rubricoccus</taxon>
    </lineage>
</organism>
<evidence type="ECO:0000256" key="3">
    <source>
        <dbReference type="ARBA" id="ARBA00022449"/>
    </source>
</evidence>
<dbReference type="PIRSF" id="PIRSF006603">
    <property type="entry name" value="DinF"/>
    <property type="match status" value="1"/>
</dbReference>
<feature type="transmembrane region" description="Helical" evidence="10">
    <location>
        <begin position="317"/>
        <end position="336"/>
    </location>
</feature>
<evidence type="ECO:0000256" key="9">
    <source>
        <dbReference type="ARBA" id="ARBA00031636"/>
    </source>
</evidence>
<evidence type="ECO:0000256" key="5">
    <source>
        <dbReference type="ARBA" id="ARBA00022692"/>
    </source>
</evidence>
<dbReference type="PANTHER" id="PTHR43298:SF2">
    <property type="entry name" value="FMN_FAD EXPORTER YEEO-RELATED"/>
    <property type="match status" value="1"/>
</dbReference>
<proteinExistence type="predicted"/>
<comment type="subcellular location">
    <subcellularLocation>
        <location evidence="1">Cell membrane</location>
        <topology evidence="1">Multi-pass membrane protein</topology>
    </subcellularLocation>
</comment>
<keyword evidence="4" id="KW-1003">Cell membrane</keyword>